<comment type="caution">
    <text evidence="4">The sequence shown here is derived from an EMBL/GenBank/DDBJ whole genome shotgun (WGS) entry which is preliminary data.</text>
</comment>
<gene>
    <name evidence="4" type="ORF">FVF58_16350</name>
</gene>
<evidence type="ECO:0000313" key="5">
    <source>
        <dbReference type="Proteomes" id="UP000325273"/>
    </source>
</evidence>
<dbReference type="Gene3D" id="1.10.10.60">
    <property type="entry name" value="Homeodomain-like"/>
    <property type="match status" value="1"/>
</dbReference>
<reference evidence="4 5" key="1">
    <citation type="submission" date="2019-08" db="EMBL/GenBank/DDBJ databases">
        <title>Paraburkholderia sp. DCY113.</title>
        <authorList>
            <person name="Kang J."/>
        </authorList>
    </citation>
    <scope>NUCLEOTIDE SEQUENCE [LARGE SCALE GENOMIC DNA]</scope>
    <source>
        <strain evidence="4 5">DCY113</strain>
    </source>
</reference>
<dbReference type="InterPro" id="IPR009057">
    <property type="entry name" value="Homeodomain-like_sf"/>
</dbReference>
<organism evidence="4 5">
    <name type="scientific">Paraburkholderia panacisoli</name>
    <dbReference type="NCBI Taxonomy" id="2603818"/>
    <lineage>
        <taxon>Bacteria</taxon>
        <taxon>Pseudomonadati</taxon>
        <taxon>Pseudomonadota</taxon>
        <taxon>Betaproteobacteria</taxon>
        <taxon>Burkholderiales</taxon>
        <taxon>Burkholderiaceae</taxon>
        <taxon>Paraburkholderia</taxon>
    </lineage>
</organism>
<evidence type="ECO:0000256" key="2">
    <source>
        <dbReference type="ARBA" id="ARBA00023163"/>
    </source>
</evidence>
<feature type="domain" description="HTH araC/xylS-type" evidence="3">
    <location>
        <begin position="1"/>
        <end position="34"/>
    </location>
</feature>
<dbReference type="PROSITE" id="PS01124">
    <property type="entry name" value="HTH_ARAC_FAMILY_2"/>
    <property type="match status" value="1"/>
</dbReference>
<dbReference type="EMBL" id="VTUZ01000009">
    <property type="protein sequence ID" value="KAA1011508.1"/>
    <property type="molecule type" value="Genomic_DNA"/>
</dbReference>
<dbReference type="AlphaFoldDB" id="A0A5B0H8I0"/>
<dbReference type="Pfam" id="PF00165">
    <property type="entry name" value="HTH_AraC"/>
    <property type="match status" value="1"/>
</dbReference>
<dbReference type="InterPro" id="IPR018060">
    <property type="entry name" value="HTH_AraC"/>
</dbReference>
<accession>A0A5B0H8I0</accession>
<evidence type="ECO:0000313" key="4">
    <source>
        <dbReference type="EMBL" id="KAA1011508.1"/>
    </source>
</evidence>
<sequence length="46" mass="5048">MADIVLCCGFSDASHLDREFRKEFGESSKAYRVARPQSQSPALAAT</sequence>
<evidence type="ECO:0000256" key="1">
    <source>
        <dbReference type="ARBA" id="ARBA00023015"/>
    </source>
</evidence>
<dbReference type="GO" id="GO:0043565">
    <property type="term" value="F:sequence-specific DNA binding"/>
    <property type="evidence" value="ECO:0007669"/>
    <property type="project" value="InterPro"/>
</dbReference>
<proteinExistence type="predicted"/>
<evidence type="ECO:0000259" key="3">
    <source>
        <dbReference type="PROSITE" id="PS01124"/>
    </source>
</evidence>
<protein>
    <submittedName>
        <fullName evidence="4">AraC family transcriptional regulator</fullName>
    </submittedName>
</protein>
<name>A0A5B0H8I0_9BURK</name>
<dbReference type="GO" id="GO:0003700">
    <property type="term" value="F:DNA-binding transcription factor activity"/>
    <property type="evidence" value="ECO:0007669"/>
    <property type="project" value="InterPro"/>
</dbReference>
<keyword evidence="5" id="KW-1185">Reference proteome</keyword>
<keyword evidence="1" id="KW-0805">Transcription regulation</keyword>
<dbReference type="Proteomes" id="UP000325273">
    <property type="component" value="Unassembled WGS sequence"/>
</dbReference>
<keyword evidence="2" id="KW-0804">Transcription</keyword>
<dbReference type="SUPFAM" id="SSF46689">
    <property type="entry name" value="Homeodomain-like"/>
    <property type="match status" value="1"/>
</dbReference>